<evidence type="ECO:0008006" key="4">
    <source>
        <dbReference type="Google" id="ProtNLM"/>
    </source>
</evidence>
<dbReference type="EMBL" id="LK932347">
    <property type="protein sequence ID" value="CDS83382.1"/>
    <property type="molecule type" value="Genomic_DNA"/>
</dbReference>
<accession>A0A069ASZ2</accession>
<evidence type="ECO:0000313" key="1">
    <source>
        <dbReference type="EMBL" id="CDS83277.1"/>
    </source>
</evidence>
<name>A0A069ASZ2_CLODI</name>
<protein>
    <recommendedName>
        <fullName evidence="4">DUF3788 domain-containing protein</fullName>
    </recommendedName>
</protein>
<dbReference type="AlphaFoldDB" id="A0A069ASZ2"/>
<dbReference type="EMBL" id="LK932861">
    <property type="protein sequence ID" value="CDS99354.1"/>
    <property type="molecule type" value="Genomic_DNA"/>
</dbReference>
<dbReference type="Pfam" id="PF12663">
    <property type="entry name" value="DUF3788"/>
    <property type="match status" value="1"/>
</dbReference>
<dbReference type="EMBL" id="LK932465">
    <property type="protein sequence ID" value="CDS83277.1"/>
    <property type="molecule type" value="Genomic_DNA"/>
</dbReference>
<dbReference type="InterPro" id="IPR024265">
    <property type="entry name" value="DUF3788"/>
</dbReference>
<organism evidence="3">
    <name type="scientific">Clostridioides difficile</name>
    <name type="common">Peptoclostridium difficile</name>
    <dbReference type="NCBI Taxonomy" id="1496"/>
    <lineage>
        <taxon>Bacteria</taxon>
        <taxon>Bacillati</taxon>
        <taxon>Bacillota</taxon>
        <taxon>Clostridia</taxon>
        <taxon>Peptostreptococcales</taxon>
        <taxon>Peptostreptococcaceae</taxon>
        <taxon>Clostridioides</taxon>
    </lineage>
</organism>
<sequence>MMNMNWQDAFFQDTKPTFEQINEFINNPLWDKLNKTLVSTYNVEPKLEYSKCSMQRGWNVKYKKRGKSLCTLYPQEGYFKALVIVSESNRVEVDLFINTCCDYIKKIYNEVNFFNGSKWLMIQVDSLLVLNDMLELIKFRA</sequence>
<evidence type="ECO:0000313" key="3">
    <source>
        <dbReference type="EMBL" id="CDS99354.1"/>
    </source>
</evidence>
<evidence type="ECO:0000313" key="2">
    <source>
        <dbReference type="EMBL" id="CDS83382.1"/>
    </source>
</evidence>
<reference evidence="3" key="1">
    <citation type="submission" date="2014-07" db="EMBL/GenBank/DDBJ databases">
        <authorList>
            <person name="Monot Marc"/>
        </authorList>
    </citation>
    <scope>NUCLEOTIDE SEQUENCE</scope>
    <source>
        <strain evidence="3">7032989</strain>
        <strain evidence="2">7032994</strain>
    </source>
</reference>
<gene>
    <name evidence="3" type="ORF">BN1095_210190</name>
    <name evidence="1" type="ORF">BN1096_160182</name>
    <name evidence="2" type="ORF">BN1097_140184</name>
</gene>
<proteinExistence type="predicted"/>